<evidence type="ECO:0000313" key="8">
    <source>
        <dbReference type="EMBL" id="EOT64311.1"/>
    </source>
</evidence>
<reference evidence="8 10" key="2">
    <citation type="submission" date="2013-03" db="EMBL/GenBank/DDBJ databases">
        <title>The Genome Sequence of Enterococcus malodoratus ATCC_43197 (PacBio/Illumina hybrid assembly).</title>
        <authorList>
            <consortium name="The Broad Institute Genomics Platform"/>
            <consortium name="The Broad Institute Genome Sequencing Center for Infectious Disease"/>
            <person name="Earl A."/>
            <person name="Russ C."/>
            <person name="Gilmore M."/>
            <person name="Surin D."/>
            <person name="Walker B."/>
            <person name="Young S."/>
            <person name="Zeng Q."/>
            <person name="Gargeya S."/>
            <person name="Fitzgerald M."/>
            <person name="Haas B."/>
            <person name="Abouelleil A."/>
            <person name="Allen A.W."/>
            <person name="Alvarado L."/>
            <person name="Arachchi H.M."/>
            <person name="Berlin A.M."/>
            <person name="Chapman S.B."/>
            <person name="Gainer-Dewar J."/>
            <person name="Goldberg J."/>
            <person name="Griggs A."/>
            <person name="Gujja S."/>
            <person name="Hansen M."/>
            <person name="Howarth C."/>
            <person name="Imamovic A."/>
            <person name="Ireland A."/>
            <person name="Larimer J."/>
            <person name="McCowan C."/>
            <person name="Murphy C."/>
            <person name="Pearson M."/>
            <person name="Poon T.W."/>
            <person name="Priest M."/>
            <person name="Roberts A."/>
            <person name="Saif S."/>
            <person name="Shea T."/>
            <person name="Sisk P."/>
            <person name="Sykes S."/>
            <person name="Wortman J."/>
            <person name="Nusbaum C."/>
            <person name="Birren B."/>
        </authorList>
    </citation>
    <scope>NUCLEOTIDE SEQUENCE [LARGE SCALE GENOMIC DNA]</scope>
    <source>
        <strain evidence="8 10">ATCC 43197</strain>
    </source>
</reference>
<dbReference type="Gene3D" id="1.10.10.10">
    <property type="entry name" value="Winged helix-like DNA-binding domain superfamily/Winged helix DNA-binding domain"/>
    <property type="match status" value="1"/>
</dbReference>
<keyword evidence="2 4" id="KW-0238">DNA-binding</keyword>
<dbReference type="SUPFAM" id="SSF46894">
    <property type="entry name" value="C-terminal effector domain of the bipartite response regulators"/>
    <property type="match status" value="1"/>
</dbReference>
<feature type="coiled-coil region" evidence="5">
    <location>
        <begin position="84"/>
        <end position="111"/>
    </location>
</feature>
<dbReference type="Proteomes" id="UP000013783">
    <property type="component" value="Unassembled WGS sequence"/>
</dbReference>
<evidence type="ECO:0000313" key="7">
    <source>
        <dbReference type="EMBL" id="EOH77825.1"/>
    </source>
</evidence>
<evidence type="ECO:0000313" key="9">
    <source>
        <dbReference type="Proteomes" id="UP000013783"/>
    </source>
</evidence>
<dbReference type="GO" id="GO:0003677">
    <property type="term" value="F:DNA binding"/>
    <property type="evidence" value="ECO:0007669"/>
    <property type="project" value="UniProtKB-UniRule"/>
</dbReference>
<dbReference type="STRING" id="71451.RV07_GL002529"/>
<organism evidence="7 9">
    <name type="scientific">Enterococcus malodoratus ATCC 43197</name>
    <dbReference type="NCBI Taxonomy" id="1158601"/>
    <lineage>
        <taxon>Bacteria</taxon>
        <taxon>Bacillati</taxon>
        <taxon>Bacillota</taxon>
        <taxon>Bacilli</taxon>
        <taxon>Lactobacillales</taxon>
        <taxon>Enterococcaceae</taxon>
        <taxon>Enterococcus</taxon>
    </lineage>
</organism>
<dbReference type="AlphaFoldDB" id="R2R2E4"/>
<evidence type="ECO:0000256" key="2">
    <source>
        <dbReference type="ARBA" id="ARBA00023125"/>
    </source>
</evidence>
<dbReference type="EMBL" id="ASWA01000004">
    <property type="protein sequence ID" value="EOT64311.1"/>
    <property type="molecule type" value="Genomic_DNA"/>
</dbReference>
<dbReference type="InterPro" id="IPR001867">
    <property type="entry name" value="OmpR/PhoB-type_DNA-bd"/>
</dbReference>
<evidence type="ECO:0000256" key="5">
    <source>
        <dbReference type="SAM" id="Coils"/>
    </source>
</evidence>
<keyword evidence="1" id="KW-0805">Transcription regulation</keyword>
<dbReference type="EMBL" id="AJAK01000014">
    <property type="protein sequence ID" value="EOH77825.1"/>
    <property type="molecule type" value="Genomic_DNA"/>
</dbReference>
<dbReference type="Pfam" id="PF00486">
    <property type="entry name" value="Trans_reg_C"/>
    <property type="match status" value="1"/>
</dbReference>
<dbReference type="InterPro" id="IPR016032">
    <property type="entry name" value="Sig_transdc_resp-reg_C-effctor"/>
</dbReference>
<dbReference type="PATRIC" id="fig|1158601.3.peg.1880"/>
<feature type="domain" description="OmpR/PhoB-type" evidence="6">
    <location>
        <begin position="112"/>
        <end position="214"/>
    </location>
</feature>
<dbReference type="Proteomes" id="UP000014148">
    <property type="component" value="Unassembled WGS sequence"/>
</dbReference>
<proteinExistence type="predicted"/>
<dbReference type="RefSeq" id="WP_010740748.1">
    <property type="nucleotide sequence ID" value="NZ_KB946250.1"/>
</dbReference>
<evidence type="ECO:0000259" key="6">
    <source>
        <dbReference type="PROSITE" id="PS51755"/>
    </source>
</evidence>
<comment type="caution">
    <text evidence="7">The sequence shown here is derived from an EMBL/GenBank/DDBJ whole genome shotgun (WGS) entry which is preliminary data.</text>
</comment>
<dbReference type="GO" id="GO:0006355">
    <property type="term" value="P:regulation of DNA-templated transcription"/>
    <property type="evidence" value="ECO:0007669"/>
    <property type="project" value="InterPro"/>
</dbReference>
<feature type="DNA-binding region" description="OmpR/PhoB-type" evidence="4">
    <location>
        <begin position="112"/>
        <end position="214"/>
    </location>
</feature>
<evidence type="ECO:0000256" key="4">
    <source>
        <dbReference type="PROSITE-ProRule" id="PRU01091"/>
    </source>
</evidence>
<dbReference type="PROSITE" id="PS51755">
    <property type="entry name" value="OMPR_PHOB"/>
    <property type="match status" value="1"/>
</dbReference>
<dbReference type="SMART" id="SM00862">
    <property type="entry name" value="Trans_reg_C"/>
    <property type="match status" value="1"/>
</dbReference>
<reference evidence="7 9" key="1">
    <citation type="submission" date="2013-02" db="EMBL/GenBank/DDBJ databases">
        <title>The Genome Sequence of Enterococcus malodoratus ATCC_43197.</title>
        <authorList>
            <consortium name="The Broad Institute Genome Sequencing Platform"/>
            <consortium name="The Broad Institute Genome Sequencing Center for Infectious Disease"/>
            <person name="Earl A.M."/>
            <person name="Gilmore M.S."/>
            <person name="Lebreton F."/>
            <person name="Walker B."/>
            <person name="Young S.K."/>
            <person name="Zeng Q."/>
            <person name="Gargeya S."/>
            <person name="Fitzgerald M."/>
            <person name="Haas B."/>
            <person name="Abouelleil A."/>
            <person name="Alvarado L."/>
            <person name="Arachchi H.M."/>
            <person name="Berlin A.M."/>
            <person name="Chapman S.B."/>
            <person name="Dewar J."/>
            <person name="Goldberg J."/>
            <person name="Griggs A."/>
            <person name="Gujja S."/>
            <person name="Hansen M."/>
            <person name="Howarth C."/>
            <person name="Imamovic A."/>
            <person name="Larimer J."/>
            <person name="McCowan C."/>
            <person name="Murphy C."/>
            <person name="Neiman D."/>
            <person name="Pearson M."/>
            <person name="Priest M."/>
            <person name="Roberts A."/>
            <person name="Saif S."/>
            <person name="Shea T."/>
            <person name="Sisk P."/>
            <person name="Sykes S."/>
            <person name="Wortman J."/>
            <person name="Nusbaum C."/>
            <person name="Birren B."/>
        </authorList>
    </citation>
    <scope>NUCLEOTIDE SEQUENCE [LARGE SCALE GENOMIC DNA]</scope>
    <source>
        <strain evidence="7 9">ATCC 43197</strain>
    </source>
</reference>
<evidence type="ECO:0000256" key="1">
    <source>
        <dbReference type="ARBA" id="ARBA00023015"/>
    </source>
</evidence>
<name>R2R2E4_9ENTE</name>
<dbReference type="InterPro" id="IPR036388">
    <property type="entry name" value="WH-like_DNA-bd_sf"/>
</dbReference>
<protein>
    <recommendedName>
        <fullName evidence="6">OmpR/PhoB-type domain-containing protein</fullName>
    </recommendedName>
</protein>
<keyword evidence="3" id="KW-0804">Transcription</keyword>
<dbReference type="GO" id="GO:0000160">
    <property type="term" value="P:phosphorelay signal transduction system"/>
    <property type="evidence" value="ECO:0007669"/>
    <property type="project" value="InterPro"/>
</dbReference>
<sequence>MKVLILTKNITAEQKLQERLQYLGHEVFCTQQSVADFTNPLYTKVLFNIFESVVISETISQRESVETIRFFNQKKYDITILRKVEQLHEELEAEEVECLHTEATIEELREKFQERQRVGQDFEQAEKLFFSNVEFERLNFSKNERKVIEALYESPGKCVARNTLCEYLWRAGATNSNLSQMSVLINKIKEKCKRADISENAIKTIWGQGYTIDRQFSSFLAERHFFEKAN</sequence>
<dbReference type="eggNOG" id="COG0745">
    <property type="taxonomic scope" value="Bacteria"/>
</dbReference>
<evidence type="ECO:0000313" key="10">
    <source>
        <dbReference type="Proteomes" id="UP000014148"/>
    </source>
</evidence>
<accession>R2R2E4</accession>
<keyword evidence="10" id="KW-1185">Reference proteome</keyword>
<gene>
    <name evidence="8" type="ORF">I585_03508</name>
    <name evidence="7" type="ORF">UAI_01912</name>
</gene>
<keyword evidence="5" id="KW-0175">Coiled coil</keyword>
<evidence type="ECO:0000256" key="3">
    <source>
        <dbReference type="ARBA" id="ARBA00023163"/>
    </source>
</evidence>
<dbReference type="OrthoDB" id="10012229at2"/>